<evidence type="ECO:0000256" key="3">
    <source>
        <dbReference type="ARBA" id="ARBA00022692"/>
    </source>
</evidence>
<evidence type="ECO:0000259" key="8">
    <source>
        <dbReference type="Pfam" id="PF02687"/>
    </source>
</evidence>
<keyword evidence="5 7" id="KW-0472">Membrane</keyword>
<dbReference type="Proteomes" id="UP000194798">
    <property type="component" value="Unassembled WGS sequence"/>
</dbReference>
<feature type="domain" description="MacB-like periplasmic core" evidence="9">
    <location>
        <begin position="20"/>
        <end position="195"/>
    </location>
</feature>
<evidence type="ECO:0008006" key="12">
    <source>
        <dbReference type="Google" id="ProtNLM"/>
    </source>
</evidence>
<dbReference type="GO" id="GO:0005886">
    <property type="term" value="C:plasma membrane"/>
    <property type="evidence" value="ECO:0007669"/>
    <property type="project" value="UniProtKB-SubCell"/>
</dbReference>
<proteinExistence type="predicted"/>
<accession>A0A251X7Y7</accession>
<sequence length="427" mass="46754">MNQLQIIWAYFRYRPLMVSLNLLLMTIGMMLITALFMISEQLEQRLSRNAEGIDLVIGAKGSPLQLILASIYHSDMPTGNIPLSEVKPLLKSPLIETAIPLALGDSYHGFRIVGTSLNYPTHYHAQLSAGHWWDEPLQVVLGATVARQLNLSLGQHFVGSHGLGETGDVHDAHPYVVVGILAKTGLIIDELILTSVVSVWQVHSEHGTEAHHADAQPNHEHDHEPHSAIHSESINTHLGVDLGIDLSSIDEKMELTAVLVRYRSALAAVTLPRLVNRQSTLQAAVPAFEISRLLKIMGFGMEGLKGFGILLMLISALSILISLYYALQERYQDLALMRLLGASRNVLLSQLLLEGMIIALIGAVLGIIFGHGLVISLAYWFSISDSVMMLNITLLLGLLLFALLLGLLAAIIPAWRAYHTEVATALQ</sequence>
<evidence type="ECO:0000256" key="2">
    <source>
        <dbReference type="ARBA" id="ARBA00022475"/>
    </source>
</evidence>
<evidence type="ECO:0000259" key="9">
    <source>
        <dbReference type="Pfam" id="PF12704"/>
    </source>
</evidence>
<dbReference type="Pfam" id="PF12704">
    <property type="entry name" value="MacB_PCD"/>
    <property type="match status" value="1"/>
</dbReference>
<dbReference type="PANTHER" id="PTHR43738:SF2">
    <property type="entry name" value="ABC TRANSPORTER PERMEASE"/>
    <property type="match status" value="1"/>
</dbReference>
<dbReference type="OrthoDB" id="9784014at2"/>
<reference evidence="10 11" key="1">
    <citation type="submission" date="2016-12" db="EMBL/GenBank/DDBJ databases">
        <title>Thioflexothrix psekupsii D3 genome sequencing and assembly.</title>
        <authorList>
            <person name="Fomenkov A."/>
            <person name="Vincze T."/>
            <person name="Grabovich M."/>
            <person name="Anton B.P."/>
            <person name="Dubinina G."/>
            <person name="Orlova M."/>
            <person name="Belousova E."/>
            <person name="Roberts R.J."/>
        </authorList>
    </citation>
    <scope>NUCLEOTIDE SEQUENCE [LARGE SCALE GENOMIC DNA]</scope>
    <source>
        <strain evidence="10">D3</strain>
    </source>
</reference>
<organism evidence="10 11">
    <name type="scientific">Thioflexithrix psekupsensis</name>
    <dbReference type="NCBI Taxonomy" id="1570016"/>
    <lineage>
        <taxon>Bacteria</taxon>
        <taxon>Pseudomonadati</taxon>
        <taxon>Pseudomonadota</taxon>
        <taxon>Gammaproteobacteria</taxon>
        <taxon>Thiotrichales</taxon>
        <taxon>Thioflexithrix</taxon>
    </lineage>
</organism>
<feature type="domain" description="ABC3 transporter permease C-terminal" evidence="8">
    <location>
        <begin position="307"/>
        <end position="421"/>
    </location>
</feature>
<evidence type="ECO:0000256" key="4">
    <source>
        <dbReference type="ARBA" id="ARBA00022989"/>
    </source>
</evidence>
<feature type="transmembrane region" description="Helical" evidence="7">
    <location>
        <begin position="20"/>
        <end position="38"/>
    </location>
</feature>
<evidence type="ECO:0000313" key="10">
    <source>
        <dbReference type="EMBL" id="OUD13904.1"/>
    </source>
</evidence>
<dbReference type="PANTHER" id="PTHR43738">
    <property type="entry name" value="ABC TRANSPORTER, MEMBRANE PROTEIN"/>
    <property type="match status" value="1"/>
</dbReference>
<gene>
    <name evidence="10" type="ORF">TPSD3_06055</name>
</gene>
<dbReference type="RefSeq" id="WP_086487688.1">
    <property type="nucleotide sequence ID" value="NZ_MSLT01000012.1"/>
</dbReference>
<feature type="transmembrane region" description="Helical" evidence="7">
    <location>
        <begin position="392"/>
        <end position="415"/>
    </location>
</feature>
<feature type="transmembrane region" description="Helical" evidence="7">
    <location>
        <begin position="347"/>
        <end position="380"/>
    </location>
</feature>
<comment type="subcellular location">
    <subcellularLocation>
        <location evidence="1">Cell membrane</location>
        <topology evidence="1">Multi-pass membrane protein</topology>
    </subcellularLocation>
</comment>
<name>A0A251X7Y7_9GAMM</name>
<evidence type="ECO:0000256" key="7">
    <source>
        <dbReference type="SAM" id="Phobius"/>
    </source>
</evidence>
<keyword evidence="11" id="KW-1185">Reference proteome</keyword>
<dbReference type="EMBL" id="MSLT01000012">
    <property type="protein sequence ID" value="OUD13904.1"/>
    <property type="molecule type" value="Genomic_DNA"/>
</dbReference>
<comment type="caution">
    <text evidence="10">The sequence shown here is derived from an EMBL/GenBank/DDBJ whole genome shotgun (WGS) entry which is preliminary data.</text>
</comment>
<evidence type="ECO:0000256" key="6">
    <source>
        <dbReference type="SAM" id="MobiDB-lite"/>
    </source>
</evidence>
<dbReference type="InterPro" id="IPR003838">
    <property type="entry name" value="ABC3_permease_C"/>
</dbReference>
<keyword evidence="3 7" id="KW-0812">Transmembrane</keyword>
<dbReference type="Pfam" id="PF02687">
    <property type="entry name" value="FtsX"/>
    <property type="match status" value="1"/>
</dbReference>
<feature type="transmembrane region" description="Helical" evidence="7">
    <location>
        <begin position="307"/>
        <end position="327"/>
    </location>
</feature>
<keyword evidence="4 7" id="KW-1133">Transmembrane helix</keyword>
<evidence type="ECO:0000256" key="5">
    <source>
        <dbReference type="ARBA" id="ARBA00023136"/>
    </source>
</evidence>
<dbReference type="InterPro" id="IPR051125">
    <property type="entry name" value="ABC-4/HrtB_transporter"/>
</dbReference>
<protein>
    <recommendedName>
        <fullName evidence="12">ABC transporter permease</fullName>
    </recommendedName>
</protein>
<evidence type="ECO:0000313" key="11">
    <source>
        <dbReference type="Proteomes" id="UP000194798"/>
    </source>
</evidence>
<feature type="region of interest" description="Disordered" evidence="6">
    <location>
        <begin position="207"/>
        <end position="227"/>
    </location>
</feature>
<evidence type="ECO:0000256" key="1">
    <source>
        <dbReference type="ARBA" id="ARBA00004651"/>
    </source>
</evidence>
<dbReference type="AlphaFoldDB" id="A0A251X7Y7"/>
<keyword evidence="2" id="KW-1003">Cell membrane</keyword>
<dbReference type="InterPro" id="IPR025857">
    <property type="entry name" value="MacB_PCD"/>
</dbReference>